<keyword evidence="5" id="KW-0325">Glycoprotein</keyword>
<gene>
    <name evidence="7" type="ORF">KFE25_014298</name>
    <name evidence="6" type="ORF">PLUT1463_LOCUS2004</name>
</gene>
<evidence type="ECO:0000256" key="5">
    <source>
        <dbReference type="ARBA" id="ARBA00023180"/>
    </source>
</evidence>
<proteinExistence type="predicted"/>
<organism evidence="6">
    <name type="scientific">Diacronema lutheri</name>
    <name type="common">Unicellular marine alga</name>
    <name type="synonym">Monochrysis lutheri</name>
    <dbReference type="NCBI Taxonomy" id="2081491"/>
    <lineage>
        <taxon>Eukaryota</taxon>
        <taxon>Haptista</taxon>
        <taxon>Haptophyta</taxon>
        <taxon>Pavlovophyceae</taxon>
        <taxon>Pavlovales</taxon>
        <taxon>Pavlovaceae</taxon>
        <taxon>Diacronema</taxon>
    </lineage>
</organism>
<reference evidence="6" key="1">
    <citation type="submission" date="2021-01" db="EMBL/GenBank/DDBJ databases">
        <authorList>
            <person name="Corre E."/>
            <person name="Pelletier E."/>
            <person name="Niang G."/>
            <person name="Scheremetjew M."/>
            <person name="Finn R."/>
            <person name="Kale V."/>
            <person name="Holt S."/>
            <person name="Cochrane G."/>
            <person name="Meng A."/>
            <person name="Brown T."/>
            <person name="Cohen L."/>
        </authorList>
    </citation>
    <scope>NUCLEOTIDE SEQUENCE</scope>
    <source>
        <strain evidence="6">RCC1537</strain>
    </source>
</reference>
<evidence type="ECO:0000256" key="1">
    <source>
        <dbReference type="ARBA" id="ARBA00004606"/>
    </source>
</evidence>
<keyword evidence="8" id="KW-1185">Reference proteome</keyword>
<evidence type="ECO:0000256" key="2">
    <source>
        <dbReference type="ARBA" id="ARBA00022676"/>
    </source>
</evidence>
<keyword evidence="2" id="KW-0328">Glycosyltransferase</keyword>
<dbReference type="InterPro" id="IPR044174">
    <property type="entry name" value="BC10-like"/>
</dbReference>
<keyword evidence="3" id="KW-0808">Transferase</keyword>
<dbReference type="GO" id="GO:0016757">
    <property type="term" value="F:glycosyltransferase activity"/>
    <property type="evidence" value="ECO:0007669"/>
    <property type="project" value="UniProtKB-KW"/>
</dbReference>
<dbReference type="GO" id="GO:0016020">
    <property type="term" value="C:membrane"/>
    <property type="evidence" value="ECO:0007669"/>
    <property type="project" value="UniProtKB-SubCell"/>
</dbReference>
<accession>A0A7R9UIX3</accession>
<protein>
    <recommendedName>
        <fullName evidence="9">Protein xylosyltransferase</fullName>
    </recommendedName>
</protein>
<evidence type="ECO:0008006" key="9">
    <source>
        <dbReference type="Google" id="ProtNLM"/>
    </source>
</evidence>
<name>A0A7R9UIX3_DIALT</name>
<dbReference type="InterPro" id="IPR003406">
    <property type="entry name" value="Glyco_trans_14"/>
</dbReference>
<evidence type="ECO:0000313" key="8">
    <source>
        <dbReference type="Proteomes" id="UP000751190"/>
    </source>
</evidence>
<keyword evidence="4" id="KW-0472">Membrane</keyword>
<evidence type="ECO:0000256" key="4">
    <source>
        <dbReference type="ARBA" id="ARBA00023136"/>
    </source>
</evidence>
<dbReference type="PANTHER" id="PTHR31042">
    <property type="entry name" value="CORE-2/I-BRANCHING BETA-1,6-N-ACETYLGLUCOSAMINYLTRANSFERASE FAMILY PROTEIN-RELATED"/>
    <property type="match status" value="1"/>
</dbReference>
<dbReference type="PANTHER" id="PTHR31042:SF8">
    <property type="entry name" value="CORE-2_I-BRANCHING BETA-1,6-N-ACETYLGLUCOSAMINYLTRANSFERASE FAMILY PROTEIN"/>
    <property type="match status" value="1"/>
</dbReference>
<evidence type="ECO:0000313" key="6">
    <source>
        <dbReference type="EMBL" id="CAD8267690.1"/>
    </source>
</evidence>
<sequence>MAAVREGKVAFMFLTRGGLNAEETWAEFLGGAPSAHFSLYAHTKTPPPPSSLLSRARIREHVPTEWGTASLVRATLALLRAALTDEENVRFVLLSESCVPLYPFARVRVELLADARGWLSHAPTPAWMIHQKGPTREFVRWSAALQPLVRTPAELRKQQQWTAFSRELAALFVEPGADHTALWEADGLFAPDEHYFVSVAAHELRRRGRAPADMDAAACLDLVALNRRLTYVEWGVVGNGRAPLRLHTVSAELLERARAEGCLFVRKIAPGANLSLLRASWRCVRGDSVQRGSG</sequence>
<dbReference type="Pfam" id="PF02485">
    <property type="entry name" value="Branch"/>
    <property type="match status" value="1"/>
</dbReference>
<evidence type="ECO:0000313" key="7">
    <source>
        <dbReference type="EMBL" id="KAG8460153.1"/>
    </source>
</evidence>
<reference evidence="7" key="2">
    <citation type="submission" date="2021-05" db="EMBL/GenBank/DDBJ databases">
        <title>The genome of the haptophyte Pavlova lutheri (Diacronema luteri, Pavlovales) - a model for lipid biosynthesis in eukaryotic algae.</title>
        <authorList>
            <person name="Hulatt C.J."/>
            <person name="Posewitz M.C."/>
        </authorList>
    </citation>
    <scope>NUCLEOTIDE SEQUENCE</scope>
    <source>
        <strain evidence="7">NIVA-4/92</strain>
    </source>
</reference>
<dbReference type="EMBL" id="JAGTXO010000035">
    <property type="protein sequence ID" value="KAG8460153.1"/>
    <property type="molecule type" value="Genomic_DNA"/>
</dbReference>
<dbReference type="OMA" id="EEYPFQR"/>
<evidence type="ECO:0000256" key="3">
    <source>
        <dbReference type="ARBA" id="ARBA00022679"/>
    </source>
</evidence>
<dbReference type="OrthoDB" id="191334at2759"/>
<dbReference type="AlphaFoldDB" id="A0A7R9UIX3"/>
<comment type="subcellular location">
    <subcellularLocation>
        <location evidence="1">Membrane</location>
        <topology evidence="1">Single-pass type II membrane protein</topology>
    </subcellularLocation>
</comment>
<dbReference type="Proteomes" id="UP000751190">
    <property type="component" value="Unassembled WGS sequence"/>
</dbReference>
<dbReference type="EMBL" id="HBEB01003042">
    <property type="protein sequence ID" value="CAD8267690.1"/>
    <property type="molecule type" value="Transcribed_RNA"/>
</dbReference>